<evidence type="ECO:0000256" key="2">
    <source>
        <dbReference type="ARBA" id="ARBA00022475"/>
    </source>
</evidence>
<evidence type="ECO:0000256" key="3">
    <source>
        <dbReference type="ARBA" id="ARBA00022692"/>
    </source>
</evidence>
<dbReference type="Pfam" id="PF02653">
    <property type="entry name" value="BPD_transp_2"/>
    <property type="match status" value="1"/>
</dbReference>
<protein>
    <submittedName>
        <fullName evidence="7">ABC transporter permease</fullName>
    </submittedName>
</protein>
<sequence length="335" mass="35528">MEAVLQGEKTKQTRGSLAQRYGALLAILAVIAFFSIVNENFLSYANLVDILRSISIVTLVAIGVTFSLIVGGFDLSVGSTVSVATVLSASLMVWYRQELLVAVAVPLLAGLVIGLINALLVVKVRIPDILATLVSLYVFQGIHLSYTQGFSIYNNMPMADGTSAPGIIIPSFLFIGQGEMWGIPVPVILMTLAVAGVHVFLNYTRFGRMLYVTGGNLEAARLSGVPVNKYRTLAYMLSALFASIGGIVLTARIGTGQVMAGSPLLMDAVAAAFIGFSIFGQGKPNAFGTFCGAILMGVLMNGLTMMNVPYYAQDIVKGLVLAGALTLTYLPRLKK</sequence>
<feature type="transmembrane region" description="Helical" evidence="6">
    <location>
        <begin position="129"/>
        <end position="146"/>
    </location>
</feature>
<feature type="transmembrane region" description="Helical" evidence="6">
    <location>
        <begin position="21"/>
        <end position="38"/>
    </location>
</feature>
<feature type="transmembrane region" description="Helical" evidence="6">
    <location>
        <begin position="260"/>
        <end position="279"/>
    </location>
</feature>
<feature type="transmembrane region" description="Helical" evidence="6">
    <location>
        <begin position="101"/>
        <end position="122"/>
    </location>
</feature>
<dbReference type="CDD" id="cd06579">
    <property type="entry name" value="TM_PBP1_transp_AraH_like"/>
    <property type="match status" value="1"/>
</dbReference>
<keyword evidence="5 6" id="KW-0472">Membrane</keyword>
<evidence type="ECO:0000313" key="8">
    <source>
        <dbReference type="Proteomes" id="UP001151071"/>
    </source>
</evidence>
<feature type="transmembrane region" description="Helical" evidence="6">
    <location>
        <begin position="286"/>
        <end position="304"/>
    </location>
</feature>
<evidence type="ECO:0000256" key="6">
    <source>
        <dbReference type="SAM" id="Phobius"/>
    </source>
</evidence>
<dbReference type="EMBL" id="JAPYYP010000018">
    <property type="protein sequence ID" value="MDA5109564.1"/>
    <property type="molecule type" value="Genomic_DNA"/>
</dbReference>
<feature type="transmembrane region" description="Helical" evidence="6">
    <location>
        <begin position="50"/>
        <end position="70"/>
    </location>
</feature>
<gene>
    <name evidence="7" type="ORF">O3V59_14455</name>
</gene>
<feature type="transmembrane region" description="Helical" evidence="6">
    <location>
        <begin position="310"/>
        <end position="330"/>
    </location>
</feature>
<evidence type="ECO:0000256" key="5">
    <source>
        <dbReference type="ARBA" id="ARBA00023136"/>
    </source>
</evidence>
<evidence type="ECO:0000313" key="7">
    <source>
        <dbReference type="EMBL" id="MDA5109564.1"/>
    </source>
</evidence>
<proteinExistence type="predicted"/>
<feature type="transmembrane region" description="Helical" evidence="6">
    <location>
        <begin position="181"/>
        <end position="201"/>
    </location>
</feature>
<dbReference type="PANTHER" id="PTHR32196">
    <property type="entry name" value="ABC TRANSPORTER PERMEASE PROTEIN YPHD-RELATED-RELATED"/>
    <property type="match status" value="1"/>
</dbReference>
<dbReference type="InterPro" id="IPR001851">
    <property type="entry name" value="ABC_transp_permease"/>
</dbReference>
<feature type="transmembrane region" description="Helical" evidence="6">
    <location>
        <begin position="77"/>
        <end position="95"/>
    </location>
</feature>
<comment type="caution">
    <text evidence="7">The sequence shown here is derived from an EMBL/GenBank/DDBJ whole genome shotgun (WGS) entry which is preliminary data.</text>
</comment>
<reference evidence="7" key="1">
    <citation type="submission" date="2022-12" db="EMBL/GenBank/DDBJ databases">
        <title>Draft genome sequence of the thermophilic strain Brevibacillus thermoruber HT42, isolated from Los Humeros, Puebla, Mexico, with biotechnological potential.</title>
        <authorList>
            <person name="Lara Sanchez J."/>
            <person name="Solis Palacios R."/>
            <person name="Bustos Baena A.S."/>
            <person name="Ruz Baez A.E."/>
            <person name="Espinosa Luna G."/>
            <person name="Oliart Ros R.M."/>
        </authorList>
    </citation>
    <scope>NUCLEOTIDE SEQUENCE</scope>
    <source>
        <strain evidence="7">HT42</strain>
    </source>
</reference>
<evidence type="ECO:0000256" key="4">
    <source>
        <dbReference type="ARBA" id="ARBA00022989"/>
    </source>
</evidence>
<keyword evidence="4 6" id="KW-1133">Transmembrane helix</keyword>
<dbReference type="GO" id="GO:0005886">
    <property type="term" value="C:plasma membrane"/>
    <property type="evidence" value="ECO:0007669"/>
    <property type="project" value="UniProtKB-SubCell"/>
</dbReference>
<name>A0A9X3Z4C6_9BACL</name>
<feature type="transmembrane region" description="Helical" evidence="6">
    <location>
        <begin position="233"/>
        <end position="254"/>
    </location>
</feature>
<evidence type="ECO:0000256" key="1">
    <source>
        <dbReference type="ARBA" id="ARBA00004651"/>
    </source>
</evidence>
<keyword evidence="3 6" id="KW-0812">Transmembrane</keyword>
<comment type="subcellular location">
    <subcellularLocation>
        <location evidence="1">Cell membrane</location>
        <topology evidence="1">Multi-pass membrane protein</topology>
    </subcellularLocation>
</comment>
<dbReference type="PANTHER" id="PTHR32196:SF72">
    <property type="entry name" value="RIBOSE IMPORT PERMEASE PROTEIN RBSC"/>
    <property type="match status" value="1"/>
</dbReference>
<dbReference type="RefSeq" id="WP_271140408.1">
    <property type="nucleotide sequence ID" value="NZ_JAPYYP010000018.1"/>
</dbReference>
<dbReference type="Proteomes" id="UP001151071">
    <property type="component" value="Unassembled WGS sequence"/>
</dbReference>
<dbReference type="GO" id="GO:0022857">
    <property type="term" value="F:transmembrane transporter activity"/>
    <property type="evidence" value="ECO:0007669"/>
    <property type="project" value="InterPro"/>
</dbReference>
<accession>A0A9X3Z4C6</accession>
<organism evidence="7 8">
    <name type="scientific">Brevibacillus thermoruber</name>
    <dbReference type="NCBI Taxonomy" id="33942"/>
    <lineage>
        <taxon>Bacteria</taxon>
        <taxon>Bacillati</taxon>
        <taxon>Bacillota</taxon>
        <taxon>Bacilli</taxon>
        <taxon>Bacillales</taxon>
        <taxon>Paenibacillaceae</taxon>
        <taxon>Brevibacillus</taxon>
    </lineage>
</organism>
<dbReference type="AlphaFoldDB" id="A0A9X3Z4C6"/>
<keyword evidence="2" id="KW-1003">Cell membrane</keyword>
<keyword evidence="8" id="KW-1185">Reference proteome</keyword>